<proteinExistence type="predicted"/>
<sequence>MLDLVSHTHVVVHGHLESLRRQQKEFNSKLGQGKREELVHYKQMLGGLNKIEAVTTKFVLRYPMASASAPSLQVVAKQDTAVFKRERIETTAIASDAPRVSGQIQLTQWRSITSLTAAGTAILELCLPVILSYRNAGISESKYYTTLPRLLSEVKTLQPGDVRDSRLQALLSMTDHFIVANQQALLQIKHSKDEEGSKRRIASAMYLTARFRKQYPIGSFNDNTSISGGIHTFDQRHLPIVAQSSSITFAADMDMLTDYDASEQRKPLEQKLAKRLEADHIVTTSDDDYEKRNYSLYEKDQISIRETLYSCRRAGITEPHLYREALELLRAANSVPDLVDKASKTHDLWRKVQCLIEMNMEKIEDGTNGTQRTSSSYSVPKDLTARLKLVANESAHERHLERIHKFLCESPSCIGALQGNLETALKSKHLGSLRSFDDSSDLATIPRKAAFGTLSFDVSVPQPEVSIKVPGAASTQGSIAKSRFSEDTSAFHIEKTALISRAFTGNLAKWEGIMLSVDEKSLLEILLPLILSFRELGLGQPSIHRVPLQLLQCFTKTTSKDKRDLKIQKLLQYTHELVQQYQEKLRAQHEVAKKEANSSEFSAQSKDPEALSLHLVRLTKAIEAMKAFGTKYPLSLMSASSMARTTKSIMPSEQVVESETQSRQQNVEVETSALQTSSYGGFPSSMYSHALFDNVFELNSSQFVGKTSTGTQALGFSSDGPTLTSLCFWPKLPFSAEEAKRLRLIVTPILLFQSCGFSQALNLREPLRIVNLLSRCQSEETRISLVQDLVLHAHVLVHEHSKSLRDLQSKLALKKGQVTGKKLQHCTSILGQVNKAVATTAEFLVRYPLDPAFAPPYSEPKLGVETPQRVSGKLRPNSDKLTTMGRGNDTRYSDSLVPLTAWRTVTSLTATETAVLQACIPVLLTHRFSGISDSADYEVVPQLLGDLQASEPGYDRDSKLQNLLSITERFIITNQKALLQLKESNDAEGPSANLTRPLFARRCQIANALSVTARFRERYPLVDQIITPVFGSEVQAPDQDIASTYTATGFLSAIHNAYTSLAALVTNRLRAISKNLTLRAMVRAKQTEMFVRKLPMATNATRALKRVRGTKRVSYPLTTSIFTRRQLGFTRADQAKANDQSRPTAPVTDWRSQGFHDYGHWISSKLHQMTPREAAHVIHLSAPKARSPFAKAGSHSQWVTHLQANFKNIESFGQEINDERIHVHLKEYAVTSDVSINAAGQLQRSFAKALHDKLVLDSSALQVATDASFKVYEDGRSEAGGGILIDSNPPIRDICYLGQHVVSSGSAELAVLLRGLQIVRDVLQTPPAQTNVGNYRRIVFATDAIMSLQALTGSRISRDPSETQRMTRIAALCRMAAYDILRHNRNLDSIHFTWLPRQTGGNDIADKLAESGRYSGTEFANSN</sequence>
<name>A0ACC2VWR6_9TREE</name>
<gene>
    <name evidence="1" type="ORF">QFC21_002362</name>
</gene>
<protein>
    <submittedName>
        <fullName evidence="1">Uncharacterized protein</fullName>
    </submittedName>
</protein>
<reference evidence="1" key="1">
    <citation type="submission" date="2023-04" db="EMBL/GenBank/DDBJ databases">
        <title>Draft Genome sequencing of Naganishia species isolated from polar environments using Oxford Nanopore Technology.</title>
        <authorList>
            <person name="Leo P."/>
            <person name="Venkateswaran K."/>
        </authorList>
    </citation>
    <scope>NUCLEOTIDE SEQUENCE</scope>
    <source>
        <strain evidence="1">MNA-CCFEE 5423</strain>
    </source>
</reference>
<evidence type="ECO:0000313" key="2">
    <source>
        <dbReference type="Proteomes" id="UP001227268"/>
    </source>
</evidence>
<evidence type="ECO:0000313" key="1">
    <source>
        <dbReference type="EMBL" id="KAJ9103899.1"/>
    </source>
</evidence>
<dbReference type="EMBL" id="JASBWT010000006">
    <property type="protein sequence ID" value="KAJ9103899.1"/>
    <property type="molecule type" value="Genomic_DNA"/>
</dbReference>
<organism evidence="1 2">
    <name type="scientific">Naganishia friedmannii</name>
    <dbReference type="NCBI Taxonomy" id="89922"/>
    <lineage>
        <taxon>Eukaryota</taxon>
        <taxon>Fungi</taxon>
        <taxon>Dikarya</taxon>
        <taxon>Basidiomycota</taxon>
        <taxon>Agaricomycotina</taxon>
        <taxon>Tremellomycetes</taxon>
        <taxon>Filobasidiales</taxon>
        <taxon>Filobasidiaceae</taxon>
        <taxon>Naganishia</taxon>
    </lineage>
</organism>
<accession>A0ACC2VWR6</accession>
<dbReference type="Proteomes" id="UP001227268">
    <property type="component" value="Unassembled WGS sequence"/>
</dbReference>
<comment type="caution">
    <text evidence="1">The sequence shown here is derived from an EMBL/GenBank/DDBJ whole genome shotgun (WGS) entry which is preliminary data.</text>
</comment>
<keyword evidence="2" id="KW-1185">Reference proteome</keyword>